<keyword evidence="3" id="KW-1185">Reference proteome</keyword>
<proteinExistence type="predicted"/>
<dbReference type="AlphaFoldDB" id="A0A830HME8"/>
<organism evidence="2 3">
    <name type="scientific">Pycnococcus provasolii</name>
    <dbReference type="NCBI Taxonomy" id="41880"/>
    <lineage>
        <taxon>Eukaryota</taxon>
        <taxon>Viridiplantae</taxon>
        <taxon>Chlorophyta</taxon>
        <taxon>Pseudoscourfieldiophyceae</taxon>
        <taxon>Pseudoscourfieldiales</taxon>
        <taxon>Pycnococcaceae</taxon>
        <taxon>Pycnococcus</taxon>
    </lineage>
</organism>
<dbReference type="PANTHER" id="PTHR33336">
    <property type="entry name" value="QUINOL MONOOXYGENASE YGIN-RELATED"/>
    <property type="match status" value="1"/>
</dbReference>
<dbReference type="PROSITE" id="PS51725">
    <property type="entry name" value="ABM"/>
    <property type="match status" value="1"/>
</dbReference>
<evidence type="ECO:0000313" key="3">
    <source>
        <dbReference type="Proteomes" id="UP000660262"/>
    </source>
</evidence>
<comment type="caution">
    <text evidence="2">The sequence shown here is derived from an EMBL/GenBank/DDBJ whole genome shotgun (WGS) entry which is preliminary data.</text>
</comment>
<dbReference type="SUPFAM" id="SSF54909">
    <property type="entry name" value="Dimeric alpha+beta barrel"/>
    <property type="match status" value="2"/>
</dbReference>
<gene>
    <name evidence="2" type="ORF">PPROV_000494400</name>
</gene>
<name>A0A830HME8_9CHLO</name>
<protein>
    <recommendedName>
        <fullName evidence="1">ABM domain-containing protein</fullName>
    </recommendedName>
</protein>
<dbReference type="Proteomes" id="UP000660262">
    <property type="component" value="Unassembled WGS sequence"/>
</dbReference>
<evidence type="ECO:0000259" key="1">
    <source>
        <dbReference type="PROSITE" id="PS51725"/>
    </source>
</evidence>
<evidence type="ECO:0000313" key="2">
    <source>
        <dbReference type="EMBL" id="GHP06197.1"/>
    </source>
</evidence>
<dbReference type="GO" id="GO:0016491">
    <property type="term" value="F:oxidoreductase activity"/>
    <property type="evidence" value="ECO:0007669"/>
    <property type="project" value="TreeGrafter"/>
</dbReference>
<dbReference type="InterPro" id="IPR011008">
    <property type="entry name" value="Dimeric_a/b-barrel"/>
</dbReference>
<sequence length="306" mass="33829">MVVVMSSTSSLVTTMRSTRSTRSTRYSTRAYSTAFVGKMRRTGGGGMDSGGGHRAVRRAHQQHDVRCCASEHGPAAFSPPFLAVLVDVQVNSSTGSQSSFEMASMQNAINSIQENGISRFDVVQNVDDEDNFVLVEVYCDVQNGPASHKETKHYEAWRDTVADMMFRPRQAKKYLTVFPEDESAWNAAKSIDKSHKSDEDLLCVHVYVSVKPGTESAFVQATLENARNSVNEAGISRFDVLQSEEDATKFLLIEVYKTSEAPAKHKETAHYATWRDTVADMMAEPRSAKKYTARFPAPGFAGWDAA</sequence>
<dbReference type="EMBL" id="BNJQ01000012">
    <property type="protein sequence ID" value="GHP06197.1"/>
    <property type="molecule type" value="Genomic_DNA"/>
</dbReference>
<reference evidence="2" key="1">
    <citation type="submission" date="2020-10" db="EMBL/GenBank/DDBJ databases">
        <title>Unveiling of a novel bifunctional photoreceptor, Dualchrome1, isolated from a cosmopolitan green alga.</title>
        <authorList>
            <person name="Suzuki S."/>
            <person name="Kawachi M."/>
        </authorList>
    </citation>
    <scope>NUCLEOTIDE SEQUENCE</scope>
    <source>
        <strain evidence="2">NIES 2893</strain>
    </source>
</reference>
<dbReference type="OrthoDB" id="10264367at2759"/>
<feature type="domain" description="ABM" evidence="1">
    <location>
        <begin position="202"/>
        <end position="291"/>
    </location>
</feature>
<dbReference type="InterPro" id="IPR007138">
    <property type="entry name" value="ABM_dom"/>
</dbReference>
<dbReference type="Gene3D" id="3.30.70.100">
    <property type="match status" value="1"/>
</dbReference>
<dbReference type="GO" id="GO:0005829">
    <property type="term" value="C:cytosol"/>
    <property type="evidence" value="ECO:0007669"/>
    <property type="project" value="TreeGrafter"/>
</dbReference>
<dbReference type="Pfam" id="PF03992">
    <property type="entry name" value="ABM"/>
    <property type="match status" value="2"/>
</dbReference>
<accession>A0A830HME8</accession>
<dbReference type="InterPro" id="IPR050744">
    <property type="entry name" value="AI-2_Isomerase_LsrG"/>
</dbReference>
<dbReference type="PANTHER" id="PTHR33336:SF1">
    <property type="entry name" value="(4S)-4-HYDROXY-5-PHOSPHONOOXYPENTANE-2,3-DIONE ISOMERASE"/>
    <property type="match status" value="1"/>
</dbReference>